<evidence type="ECO:0000313" key="3">
    <source>
        <dbReference type="Proteomes" id="UP000494115"/>
    </source>
</evidence>
<dbReference type="EMBL" id="CADIKM010000002">
    <property type="protein sequence ID" value="CAB3778809.1"/>
    <property type="molecule type" value="Genomic_DNA"/>
</dbReference>
<dbReference type="PROSITE" id="PS51186">
    <property type="entry name" value="GNAT"/>
    <property type="match status" value="1"/>
</dbReference>
<reference evidence="2 3" key="1">
    <citation type="submission" date="2020-04" db="EMBL/GenBank/DDBJ databases">
        <authorList>
            <person name="De Canck E."/>
        </authorList>
    </citation>
    <scope>NUCLEOTIDE SEQUENCE [LARGE SCALE GENOMIC DNA]</scope>
    <source>
        <strain evidence="2 3">LMG 28138</strain>
    </source>
</reference>
<keyword evidence="3" id="KW-1185">Reference proteome</keyword>
<accession>A0A6S7CF41</accession>
<evidence type="ECO:0000313" key="2">
    <source>
        <dbReference type="EMBL" id="CAB3778809.1"/>
    </source>
</evidence>
<gene>
    <name evidence="2" type="ORF">LMG28138_00608</name>
</gene>
<feature type="domain" description="N-acetyltransferase" evidence="1">
    <location>
        <begin position="3"/>
        <end position="163"/>
    </location>
</feature>
<dbReference type="Pfam" id="PF13302">
    <property type="entry name" value="Acetyltransf_3"/>
    <property type="match status" value="1"/>
</dbReference>
<dbReference type="GO" id="GO:0016747">
    <property type="term" value="F:acyltransferase activity, transferring groups other than amino-acyl groups"/>
    <property type="evidence" value="ECO:0007669"/>
    <property type="project" value="InterPro"/>
</dbReference>
<dbReference type="InterPro" id="IPR016181">
    <property type="entry name" value="Acyl_CoA_acyltransferase"/>
</dbReference>
<dbReference type="Gene3D" id="3.40.630.30">
    <property type="match status" value="1"/>
</dbReference>
<name>A0A6S7CF41_9BURK</name>
<protein>
    <recommendedName>
        <fullName evidence="1">N-acetyltransferase domain-containing protein</fullName>
    </recommendedName>
</protein>
<dbReference type="InterPro" id="IPR000182">
    <property type="entry name" value="GNAT_dom"/>
</dbReference>
<dbReference type="Proteomes" id="UP000494115">
    <property type="component" value="Unassembled WGS sequence"/>
</dbReference>
<dbReference type="RefSeq" id="WP_175103158.1">
    <property type="nucleotide sequence ID" value="NZ_CADIKM010000002.1"/>
</dbReference>
<sequence>MHVQLREINGDDIQSINRWRADRALVDHLCGAYRYVSPEVDRQWFATYLGARANNVRLAITVGHNELIGVVYLLGIDWLNRSAEFAIQIGSENWRSKGVGSIATKAILNHAFHDLNLHRIYLTVLADNERAIRLYAKLGFVDEGRYRQAIFKNGAYRDIVQMAILRDEFVMGDPPHARIESSQRLLD</sequence>
<dbReference type="SUPFAM" id="SSF55729">
    <property type="entry name" value="Acyl-CoA N-acyltransferases (Nat)"/>
    <property type="match status" value="1"/>
</dbReference>
<dbReference type="PANTHER" id="PTHR43415">
    <property type="entry name" value="SPERMIDINE N(1)-ACETYLTRANSFERASE"/>
    <property type="match status" value="1"/>
</dbReference>
<dbReference type="PANTHER" id="PTHR43415:SF3">
    <property type="entry name" value="GNAT-FAMILY ACETYLTRANSFERASE"/>
    <property type="match status" value="1"/>
</dbReference>
<dbReference type="AlphaFoldDB" id="A0A6S7CF41"/>
<evidence type="ECO:0000259" key="1">
    <source>
        <dbReference type="PROSITE" id="PS51186"/>
    </source>
</evidence>
<organism evidence="2 3">
    <name type="scientific">Pararobbsia alpina</name>
    <dbReference type="NCBI Taxonomy" id="621374"/>
    <lineage>
        <taxon>Bacteria</taxon>
        <taxon>Pseudomonadati</taxon>
        <taxon>Pseudomonadota</taxon>
        <taxon>Betaproteobacteria</taxon>
        <taxon>Burkholderiales</taxon>
        <taxon>Burkholderiaceae</taxon>
        <taxon>Pararobbsia</taxon>
    </lineage>
</organism>
<proteinExistence type="predicted"/>